<dbReference type="GO" id="GO:0019202">
    <property type="term" value="F:amino acid kinase activity"/>
    <property type="evidence" value="ECO:0007669"/>
    <property type="project" value="TreeGrafter"/>
</dbReference>
<evidence type="ECO:0000313" key="6">
    <source>
        <dbReference type="EMBL" id="CAG9568460.1"/>
    </source>
</evidence>
<sequence>MSSQTESVQLKDNTDLQIQRIIEKHEKKLETQGLEEPRKRHRLSCMEEESQRERSRVQLVKQIAAILKQGDMRYTKDGLHRTFQDDDLLERIFRLFCDEEHLVQEEWIESLKERLQEDKQLDFVEQVESVAYVLCGDGVVTKETFSKIWKNKVSDYRISGILDFGDIQHSCVLFELSVCMTYAMLVSGPRAGGVVLAGWSVTRRLTDQKYRLLKTLVSARLVQSLVLGAYTREQEPENKYVSSTEKANGWELLKKIRKNKPDPEDDCTNWKDIANDFLTRS</sequence>
<evidence type="ECO:0000256" key="3">
    <source>
        <dbReference type="ARBA" id="ARBA00022490"/>
    </source>
</evidence>
<evidence type="ECO:0000256" key="5">
    <source>
        <dbReference type="ARBA" id="ARBA00022777"/>
    </source>
</evidence>
<dbReference type="GO" id="GO:0005737">
    <property type="term" value="C:cytoplasm"/>
    <property type="evidence" value="ECO:0007669"/>
    <property type="project" value="UniProtKB-SubCell"/>
</dbReference>
<organism evidence="6 7">
    <name type="scientific">Danaus chrysippus</name>
    <name type="common">African queen</name>
    <dbReference type="NCBI Taxonomy" id="151541"/>
    <lineage>
        <taxon>Eukaryota</taxon>
        <taxon>Metazoa</taxon>
        <taxon>Ecdysozoa</taxon>
        <taxon>Arthropoda</taxon>
        <taxon>Hexapoda</taxon>
        <taxon>Insecta</taxon>
        <taxon>Pterygota</taxon>
        <taxon>Neoptera</taxon>
        <taxon>Endopterygota</taxon>
        <taxon>Lepidoptera</taxon>
        <taxon>Glossata</taxon>
        <taxon>Ditrysia</taxon>
        <taxon>Papilionoidea</taxon>
        <taxon>Nymphalidae</taxon>
        <taxon>Danainae</taxon>
        <taxon>Danaini</taxon>
        <taxon>Danaina</taxon>
        <taxon>Danaus</taxon>
        <taxon>Anosia</taxon>
    </lineage>
</organism>
<evidence type="ECO:0000256" key="2">
    <source>
        <dbReference type="ARBA" id="ARBA00006219"/>
    </source>
</evidence>
<accession>A0A8J2QQN1</accession>
<keyword evidence="3" id="KW-0963">Cytoplasm</keyword>
<gene>
    <name evidence="6" type="ORF">DCHRY22_LOCUS8340</name>
</gene>
<comment type="caution">
    <text evidence="6">The sequence shown here is derived from an EMBL/GenBank/DDBJ whole genome shotgun (WGS) entry which is preliminary data.</text>
</comment>
<dbReference type="OrthoDB" id="9973935at2759"/>
<reference evidence="6" key="1">
    <citation type="submission" date="2021-09" db="EMBL/GenBank/DDBJ databases">
        <authorList>
            <person name="Martin H S."/>
        </authorList>
    </citation>
    <scope>NUCLEOTIDE SEQUENCE</scope>
</reference>
<dbReference type="PANTHER" id="PTHR21064">
    <property type="entry name" value="AMINOGLYCOSIDE PHOSPHOTRANSFERASE DOMAIN-CONTAINING PROTEIN-RELATED"/>
    <property type="match status" value="1"/>
</dbReference>
<evidence type="ECO:0000313" key="7">
    <source>
        <dbReference type="Proteomes" id="UP000789524"/>
    </source>
</evidence>
<proteinExistence type="inferred from homology"/>
<dbReference type="InterPro" id="IPR050249">
    <property type="entry name" value="Pseudomonas-type_ThrB"/>
</dbReference>
<dbReference type="InterPro" id="IPR011009">
    <property type="entry name" value="Kinase-like_dom_sf"/>
</dbReference>
<dbReference type="SUPFAM" id="SSF56112">
    <property type="entry name" value="Protein kinase-like (PK-like)"/>
    <property type="match status" value="1"/>
</dbReference>
<keyword evidence="4" id="KW-0808">Transferase</keyword>
<dbReference type="Proteomes" id="UP000789524">
    <property type="component" value="Unassembled WGS sequence"/>
</dbReference>
<comment type="similarity">
    <text evidence="2">Belongs to the aminoglycoside phosphotransferase family.</text>
</comment>
<dbReference type="EMBL" id="CAKASE010000061">
    <property type="protein sequence ID" value="CAG9568460.1"/>
    <property type="molecule type" value="Genomic_DNA"/>
</dbReference>
<evidence type="ECO:0000256" key="1">
    <source>
        <dbReference type="ARBA" id="ARBA00004496"/>
    </source>
</evidence>
<keyword evidence="5" id="KW-0418">Kinase</keyword>
<name>A0A8J2QQN1_9NEOP</name>
<comment type="subcellular location">
    <subcellularLocation>
        <location evidence="1">Cytoplasm</location>
    </subcellularLocation>
</comment>
<evidence type="ECO:0000256" key="4">
    <source>
        <dbReference type="ARBA" id="ARBA00022679"/>
    </source>
</evidence>
<keyword evidence="7" id="KW-1185">Reference proteome</keyword>
<dbReference type="PANTHER" id="PTHR21064:SF1">
    <property type="entry name" value="HYDROXYLYSINE KINASE"/>
    <property type="match status" value="1"/>
</dbReference>
<protein>
    <submittedName>
        <fullName evidence="6">(African queen) hypothetical protein</fullName>
    </submittedName>
</protein>
<dbReference type="AlphaFoldDB" id="A0A8J2QQN1"/>